<evidence type="ECO:0000259" key="10">
    <source>
        <dbReference type="PROSITE" id="PS51820"/>
    </source>
</evidence>
<keyword evidence="8 9" id="KW-0472">Membrane</keyword>
<dbReference type="SUPFAM" id="SSF56988">
    <property type="entry name" value="Anthrax protective antigen"/>
    <property type="match status" value="1"/>
</dbReference>
<feature type="domain" description="PA14" evidence="10">
    <location>
        <begin position="65"/>
        <end position="231"/>
    </location>
</feature>
<evidence type="ECO:0000256" key="3">
    <source>
        <dbReference type="ARBA" id="ARBA00022679"/>
    </source>
</evidence>
<dbReference type="InterPro" id="IPR008428">
    <property type="entry name" value="Chond_GalNAc"/>
</dbReference>
<organism evidence="11 12">
    <name type="scientific">Acropora cervicornis</name>
    <name type="common">Staghorn coral</name>
    <dbReference type="NCBI Taxonomy" id="6130"/>
    <lineage>
        <taxon>Eukaryota</taxon>
        <taxon>Metazoa</taxon>
        <taxon>Cnidaria</taxon>
        <taxon>Anthozoa</taxon>
        <taxon>Hexacorallia</taxon>
        <taxon>Scleractinia</taxon>
        <taxon>Astrocoeniina</taxon>
        <taxon>Acroporidae</taxon>
        <taxon>Acropora</taxon>
    </lineage>
</organism>
<proteinExistence type="inferred from homology"/>
<comment type="subcellular location">
    <subcellularLocation>
        <location evidence="1 9">Golgi apparatus</location>
        <location evidence="1 9">Golgi stack membrane</location>
        <topology evidence="1 9">Single-pass type II membrane protein</topology>
    </subcellularLocation>
</comment>
<evidence type="ECO:0000256" key="2">
    <source>
        <dbReference type="ARBA" id="ARBA00009239"/>
    </source>
</evidence>
<dbReference type="InterPro" id="IPR011658">
    <property type="entry name" value="PA14_dom"/>
</dbReference>
<keyword evidence="4 9" id="KW-0812">Transmembrane</keyword>
<gene>
    <name evidence="11" type="ORF">P5673_006404</name>
</gene>
<keyword evidence="5 9" id="KW-0735">Signal-anchor</keyword>
<dbReference type="GO" id="GO:0008376">
    <property type="term" value="F:acetylgalactosaminyltransferase activity"/>
    <property type="evidence" value="ECO:0007669"/>
    <property type="project" value="InterPro"/>
</dbReference>
<dbReference type="Pfam" id="PF05679">
    <property type="entry name" value="CHGN"/>
    <property type="match status" value="1"/>
</dbReference>
<dbReference type="EMBL" id="JARQWQ010000010">
    <property type="protein sequence ID" value="KAK2569468.1"/>
    <property type="molecule type" value="Genomic_DNA"/>
</dbReference>
<keyword evidence="6 9" id="KW-1133">Transmembrane helix</keyword>
<evidence type="ECO:0000256" key="7">
    <source>
        <dbReference type="ARBA" id="ARBA00023034"/>
    </source>
</evidence>
<evidence type="ECO:0000313" key="11">
    <source>
        <dbReference type="EMBL" id="KAK2569468.1"/>
    </source>
</evidence>
<dbReference type="EC" id="2.4.1.-" evidence="9"/>
<accession>A0AAD9QY89</accession>
<dbReference type="PROSITE" id="PS51820">
    <property type="entry name" value="PA14"/>
    <property type="match status" value="1"/>
</dbReference>
<protein>
    <recommendedName>
        <fullName evidence="9">Hexosyltransferase</fullName>
        <ecNumber evidence="9">2.4.1.-</ecNumber>
    </recommendedName>
</protein>
<dbReference type="InterPro" id="IPR051227">
    <property type="entry name" value="CS_glycosyltransferase"/>
</dbReference>
<dbReference type="Pfam" id="PF07691">
    <property type="entry name" value="PA14"/>
    <property type="match status" value="1"/>
</dbReference>
<evidence type="ECO:0000256" key="4">
    <source>
        <dbReference type="ARBA" id="ARBA00022692"/>
    </source>
</evidence>
<reference evidence="11" key="2">
    <citation type="journal article" date="2023" name="Science">
        <title>Genomic signatures of disease resistance in endangered staghorn corals.</title>
        <authorList>
            <person name="Vollmer S.V."/>
            <person name="Selwyn J.D."/>
            <person name="Despard B.A."/>
            <person name="Roesel C.L."/>
        </authorList>
    </citation>
    <scope>NUCLEOTIDE SEQUENCE</scope>
    <source>
        <strain evidence="11">K2</strain>
    </source>
</reference>
<evidence type="ECO:0000256" key="5">
    <source>
        <dbReference type="ARBA" id="ARBA00022968"/>
    </source>
</evidence>
<dbReference type="Gene3D" id="3.90.550.10">
    <property type="entry name" value="Spore Coat Polysaccharide Biosynthesis Protein SpsA, Chain A"/>
    <property type="match status" value="1"/>
</dbReference>
<dbReference type="AlphaFoldDB" id="A0AAD9QY89"/>
<feature type="transmembrane region" description="Helical" evidence="9">
    <location>
        <begin position="6"/>
        <end position="29"/>
    </location>
</feature>
<dbReference type="InterPro" id="IPR029044">
    <property type="entry name" value="Nucleotide-diphossugar_trans"/>
</dbReference>
<evidence type="ECO:0000256" key="1">
    <source>
        <dbReference type="ARBA" id="ARBA00004447"/>
    </source>
</evidence>
<keyword evidence="7 9" id="KW-0333">Golgi apparatus</keyword>
<keyword evidence="12" id="KW-1185">Reference proteome</keyword>
<evidence type="ECO:0000256" key="8">
    <source>
        <dbReference type="ARBA" id="ARBA00023136"/>
    </source>
</evidence>
<comment type="similarity">
    <text evidence="2 9">Belongs to the chondroitin N-acetylgalactosaminyltransferase family.</text>
</comment>
<dbReference type="GO" id="GO:0032580">
    <property type="term" value="C:Golgi cisterna membrane"/>
    <property type="evidence" value="ECO:0007669"/>
    <property type="project" value="UniProtKB-SubCell"/>
</dbReference>
<dbReference type="InterPro" id="IPR037524">
    <property type="entry name" value="PA14/GLEYA"/>
</dbReference>
<dbReference type="SUPFAM" id="SSF53448">
    <property type="entry name" value="Nucleotide-diphospho-sugar transferases"/>
    <property type="match status" value="1"/>
</dbReference>
<sequence>MKLQTLKFALTFGSAFVWFFLIVVDVCMFSRQKCLLGYQGILASLEGLPFGEPLEFYDDQQNLDDLPRGLNHHTWEKNCIKTTELLCNFPIFPKAPDKRRIINRTVLIQLKDTETDAHRLFGFILPTSKGEYRFAVASNGFAEIWLSPSKNWRAAKKVAFIQPLYAKPTMAGAHFNVSATQISSEIHLKANVRYYIEILYTLGTQDKLEKFLIVAWKRPKQSKFEVINREFLSLFINDGAKDKYNMFDDDLPDAKSCATRSIHDYTNKHMKPETLPYLEHSDVSRALHFCAYQPSYLVDPKMFIGRNFTRYSGVKRHVRKTNTYPFSIVDGIARFKRAHVQFHAEQPLDEEEAWSVVLRYMDALEMNYDSKYKLESIRRIEKKTDPNKGGRYLLNLVVTDRKLGKRYLLSEYVFQPNGVNVPLCYPMGLQWNRTADVYLILTAKNLGRWVHHFIKNVERIVEETRDENLHLIIYDFDSPDIDLKQALQKSALTKYHFIRKPGKYSRTTSFTEAIDSVKDPNAIVVTTDLHLDIGSQVIDDIRKHCSLGKTVYAPQIVSLACGGSSSIPKGYWYHYSYGTIAMYKQDWHNFGGFSQAFSNKSTWGGEDWDIIDNAVRSGLEIERKRSQFVYHYHHSKAGMW</sequence>
<dbReference type="Proteomes" id="UP001249851">
    <property type="component" value="Unassembled WGS sequence"/>
</dbReference>
<reference evidence="11" key="1">
    <citation type="journal article" date="2023" name="G3 (Bethesda)">
        <title>Whole genome assembly and annotation of the endangered Caribbean coral Acropora cervicornis.</title>
        <authorList>
            <person name="Selwyn J.D."/>
            <person name="Vollmer S.V."/>
        </authorList>
    </citation>
    <scope>NUCLEOTIDE SEQUENCE</scope>
    <source>
        <strain evidence="11">K2</strain>
    </source>
</reference>
<evidence type="ECO:0000256" key="6">
    <source>
        <dbReference type="ARBA" id="ARBA00022989"/>
    </source>
</evidence>
<dbReference type="PANTHER" id="PTHR12369">
    <property type="entry name" value="CHONDROITIN SYNTHASE"/>
    <property type="match status" value="1"/>
</dbReference>
<dbReference type="PANTHER" id="PTHR12369:SF5">
    <property type="entry name" value="HEXOSYLTRANSFERASE"/>
    <property type="match status" value="1"/>
</dbReference>
<comment type="caution">
    <text evidence="11">The sequence shown here is derived from an EMBL/GenBank/DDBJ whole genome shotgun (WGS) entry which is preliminary data.</text>
</comment>
<evidence type="ECO:0000256" key="9">
    <source>
        <dbReference type="RuleBase" id="RU364016"/>
    </source>
</evidence>
<evidence type="ECO:0000313" key="12">
    <source>
        <dbReference type="Proteomes" id="UP001249851"/>
    </source>
</evidence>
<name>A0AAD9QY89_ACRCE</name>
<keyword evidence="3 9" id="KW-0808">Transferase</keyword>